<organism evidence="4 6">
    <name type="scientific">Orbilia oligospora</name>
    <name type="common">Nematode-trapping fungus</name>
    <name type="synonym">Arthrobotrys oligospora</name>
    <dbReference type="NCBI Taxonomy" id="2813651"/>
    <lineage>
        <taxon>Eukaryota</taxon>
        <taxon>Fungi</taxon>
        <taxon>Dikarya</taxon>
        <taxon>Ascomycota</taxon>
        <taxon>Pezizomycotina</taxon>
        <taxon>Orbiliomycetes</taxon>
        <taxon>Orbiliales</taxon>
        <taxon>Orbiliaceae</taxon>
        <taxon>Orbilia</taxon>
    </lineage>
</organism>
<evidence type="ECO:0000313" key="7">
    <source>
        <dbReference type="Proteomes" id="UP000479691"/>
    </source>
</evidence>
<dbReference type="Gene3D" id="3.40.30.10">
    <property type="entry name" value="Glutaredoxin"/>
    <property type="match status" value="1"/>
</dbReference>
<gene>
    <name evidence="4" type="ORF">TWF106_003363</name>
    <name evidence="5" type="ORF">TWF191_001954</name>
    <name evidence="3" type="ORF">TWF679_003134</name>
    <name evidence="2" type="ORF">TWF788_001719</name>
</gene>
<dbReference type="Pfam" id="PF00085">
    <property type="entry name" value="Thioredoxin"/>
    <property type="match status" value="1"/>
</dbReference>
<accession>A0A6G1MJJ4</accession>
<feature type="domain" description="Thioredoxin" evidence="1">
    <location>
        <begin position="57"/>
        <end position="134"/>
    </location>
</feature>
<comment type="caution">
    <text evidence="4">The sequence shown here is derived from an EMBL/GenBank/DDBJ whole genome shotgun (WGS) entry which is preliminary data.</text>
</comment>
<dbReference type="SUPFAM" id="SSF52833">
    <property type="entry name" value="Thioredoxin-like"/>
    <property type="match status" value="1"/>
</dbReference>
<evidence type="ECO:0000313" key="8">
    <source>
        <dbReference type="Proteomes" id="UP000483672"/>
    </source>
</evidence>
<name>A0A6G1MJJ4_ORBOL</name>
<evidence type="ECO:0000313" key="4">
    <source>
        <dbReference type="EMBL" id="KAF3200420.1"/>
    </source>
</evidence>
<dbReference type="Proteomes" id="UP000472727">
    <property type="component" value="Unassembled WGS sequence"/>
</dbReference>
<proteinExistence type="predicted"/>
<dbReference type="InterPro" id="IPR036249">
    <property type="entry name" value="Thioredoxin-like_sf"/>
</dbReference>
<dbReference type="EMBL" id="WIWT01000161">
    <property type="protein sequence ID" value="KAF3197509.1"/>
    <property type="molecule type" value="Genomic_DNA"/>
</dbReference>
<sequence>MLLPILQRQSLWSAGLRRHCRLLHISKPRLRIFDPVRSEDELYTLLMLSTSRRLPLITLWSASWCPSCHTIRPLIRDLVDEQSKNGLLLGFAEVEIDLPTTSSLASLYSIKSVPTMLAFHKGSALDNRIVDTRKAKDRGYLANWLRECTAAR</sequence>
<evidence type="ECO:0000259" key="1">
    <source>
        <dbReference type="Pfam" id="PF00085"/>
    </source>
</evidence>
<reference evidence="6 7" key="1">
    <citation type="submission" date="2019-06" db="EMBL/GenBank/DDBJ databases">
        <authorList>
            <person name="Palmer J.M."/>
        </authorList>
    </citation>
    <scope>NUCLEOTIDE SEQUENCE [LARGE SCALE GENOMIC DNA]</scope>
    <source>
        <strain evidence="4 6">TWF106</strain>
        <strain evidence="5 8">TWF191</strain>
        <strain evidence="3">TWF679</strain>
        <strain evidence="2 7">TWF788</strain>
    </source>
</reference>
<dbReference type="OrthoDB" id="19690at2759"/>
<protein>
    <recommendedName>
        <fullName evidence="1">Thioredoxin domain-containing protein</fullName>
    </recommendedName>
</protein>
<dbReference type="EMBL" id="WIWS01000170">
    <property type="protein sequence ID" value="KAF3200420.1"/>
    <property type="molecule type" value="Genomic_DNA"/>
</dbReference>
<dbReference type="EMBL" id="WIPF01000137">
    <property type="protein sequence ID" value="KAF3205131.1"/>
    <property type="molecule type" value="Genomic_DNA"/>
</dbReference>
<dbReference type="AlphaFoldDB" id="A0A6G1MJJ4"/>
<dbReference type="CDD" id="cd02947">
    <property type="entry name" value="TRX_family"/>
    <property type="match status" value="1"/>
</dbReference>
<dbReference type="Proteomes" id="UP000483672">
    <property type="component" value="Unassembled WGS sequence"/>
</dbReference>
<dbReference type="Proteomes" id="UP000614610">
    <property type="component" value="Unassembled WGS sequence"/>
</dbReference>
<dbReference type="InterPro" id="IPR013766">
    <property type="entry name" value="Thioredoxin_domain"/>
</dbReference>
<evidence type="ECO:0000313" key="6">
    <source>
        <dbReference type="Proteomes" id="UP000472727"/>
    </source>
</evidence>
<dbReference type="Proteomes" id="UP000479691">
    <property type="component" value="Unassembled WGS sequence"/>
</dbReference>
<dbReference type="EMBL" id="JAABOE010000126">
    <property type="protein sequence ID" value="KAF3162966.1"/>
    <property type="molecule type" value="Genomic_DNA"/>
</dbReference>
<evidence type="ECO:0000313" key="3">
    <source>
        <dbReference type="EMBL" id="KAF3197509.1"/>
    </source>
</evidence>
<evidence type="ECO:0000313" key="5">
    <source>
        <dbReference type="EMBL" id="KAF3205131.1"/>
    </source>
</evidence>
<evidence type="ECO:0000313" key="2">
    <source>
        <dbReference type="EMBL" id="KAF3162966.1"/>
    </source>
</evidence>